<dbReference type="PATRIC" id="fig|1122985.7.peg.2772"/>
<dbReference type="Proteomes" id="UP000027442">
    <property type="component" value="Unassembled WGS sequence"/>
</dbReference>
<dbReference type="AlphaFoldDB" id="A0A069QET7"/>
<reference evidence="1 2" key="1">
    <citation type="submission" date="2013-08" db="EMBL/GenBank/DDBJ databases">
        <authorList>
            <person name="Weinstock G."/>
            <person name="Sodergren E."/>
            <person name="Wylie T."/>
            <person name="Fulton L."/>
            <person name="Fulton R."/>
            <person name="Fronick C."/>
            <person name="O'Laughlin M."/>
            <person name="Godfrey J."/>
            <person name="Miner T."/>
            <person name="Herter B."/>
            <person name="Appelbaum E."/>
            <person name="Cordes M."/>
            <person name="Lek S."/>
            <person name="Wollam A."/>
            <person name="Pepin K.H."/>
            <person name="Palsikar V.B."/>
            <person name="Mitreva M."/>
            <person name="Wilson R.K."/>
        </authorList>
    </citation>
    <scope>NUCLEOTIDE SEQUENCE [LARGE SCALE GENOMIC DNA]</scope>
    <source>
        <strain evidence="1 2">ATCC 15930</strain>
    </source>
</reference>
<evidence type="ECO:0000313" key="1">
    <source>
        <dbReference type="EMBL" id="KDR51310.1"/>
    </source>
</evidence>
<dbReference type="Pfam" id="PF13310">
    <property type="entry name" value="Virulence_RhuM"/>
    <property type="match status" value="1"/>
</dbReference>
<dbReference type="EMBL" id="JNGW01000116">
    <property type="protein sequence ID" value="KDR51310.1"/>
    <property type="molecule type" value="Genomic_DNA"/>
</dbReference>
<name>A0A069QET7_HOYLO</name>
<dbReference type="eggNOG" id="COG3943">
    <property type="taxonomic scope" value="Bacteria"/>
</dbReference>
<dbReference type="HOGENOM" id="CLU_048266_4_2_10"/>
<dbReference type="PANTHER" id="PTHR35810">
    <property type="entry name" value="CYTOPLASMIC PROTEIN-RELATED"/>
    <property type="match status" value="1"/>
</dbReference>
<proteinExistence type="predicted"/>
<dbReference type="PANTHER" id="PTHR35810:SF1">
    <property type="entry name" value="CYTOPLASMIC PROTEIN"/>
    <property type="match status" value="1"/>
</dbReference>
<sequence>MYVSKTKQCGYLQAQMCELFGRERSVIAKHIRNIFEEWELDEKSNVHFLHIANSDQPVKYYNLDVIISVGYQVKSQQGTQFRIWATQRLKEYIIKGFALNDERFKTGSSFNYFKELLGRIREIRLSEKVFYLYTYILPPSITYRFTAFFFTRCL</sequence>
<comment type="caution">
    <text evidence="1">The sequence shown here is derived from an EMBL/GenBank/DDBJ whole genome shotgun (WGS) entry which is preliminary data.</text>
</comment>
<evidence type="ECO:0000313" key="2">
    <source>
        <dbReference type="Proteomes" id="UP000027442"/>
    </source>
</evidence>
<dbReference type="InterPro" id="IPR011204">
    <property type="entry name" value="Virulence_RhuM-like"/>
</dbReference>
<keyword evidence="2" id="KW-1185">Reference proteome</keyword>
<accession>A0A069QET7</accession>
<protein>
    <submittedName>
        <fullName evidence="1">Toxin-antitoxin system, toxin component, Fic domain protein</fullName>
    </submittedName>
</protein>
<gene>
    <name evidence="1" type="ORF">HMPREF1991_02674</name>
</gene>
<organism evidence="1 2">
    <name type="scientific">Hoylesella loescheii DSM 19665 = JCM 12249 = ATCC 15930</name>
    <dbReference type="NCBI Taxonomy" id="1122985"/>
    <lineage>
        <taxon>Bacteria</taxon>
        <taxon>Pseudomonadati</taxon>
        <taxon>Bacteroidota</taxon>
        <taxon>Bacteroidia</taxon>
        <taxon>Bacteroidales</taxon>
        <taxon>Prevotellaceae</taxon>
        <taxon>Hoylesella</taxon>
    </lineage>
</organism>